<dbReference type="Proteomes" id="UP000800038">
    <property type="component" value="Unassembled WGS sequence"/>
</dbReference>
<accession>A0A6A5SJI5</accession>
<dbReference type="AlphaFoldDB" id="A0A6A5SJI5"/>
<organism evidence="2 3">
    <name type="scientific">Clathrospora elynae</name>
    <dbReference type="NCBI Taxonomy" id="706981"/>
    <lineage>
        <taxon>Eukaryota</taxon>
        <taxon>Fungi</taxon>
        <taxon>Dikarya</taxon>
        <taxon>Ascomycota</taxon>
        <taxon>Pezizomycotina</taxon>
        <taxon>Dothideomycetes</taxon>
        <taxon>Pleosporomycetidae</taxon>
        <taxon>Pleosporales</taxon>
        <taxon>Diademaceae</taxon>
        <taxon>Clathrospora</taxon>
    </lineage>
</organism>
<protein>
    <submittedName>
        <fullName evidence="2">Uncharacterized protein</fullName>
    </submittedName>
</protein>
<evidence type="ECO:0000313" key="3">
    <source>
        <dbReference type="Proteomes" id="UP000800038"/>
    </source>
</evidence>
<name>A0A6A5SJI5_9PLEO</name>
<proteinExistence type="predicted"/>
<keyword evidence="3" id="KW-1185">Reference proteome</keyword>
<feature type="compositionally biased region" description="Low complexity" evidence="1">
    <location>
        <begin position="222"/>
        <end position="240"/>
    </location>
</feature>
<dbReference type="OrthoDB" id="3795100at2759"/>
<feature type="region of interest" description="Disordered" evidence="1">
    <location>
        <begin position="308"/>
        <end position="330"/>
    </location>
</feature>
<feature type="region of interest" description="Disordered" evidence="1">
    <location>
        <begin position="162"/>
        <end position="284"/>
    </location>
</feature>
<sequence length="330" mass="38169">MTTEAGSSSNRGRHEFTREELLGSTNIAMREWQSIDPERWYNDVEAPNDEVDEIVATTYIARAIADYTDRPTADDELISEFCQDFEGWTRAMFKHAHTTYTKELKRILRFKGVYTGHLNMSPIEAVFRLLDSEEFPWWPDKQFKYTNFDERSVAHRLQRELQHGHNAAGPLRPMDTEPARRARSQASATARDPAPATVTNQASATEQEQRITSQPTDTIEYTPQPDQQQRQQRQQTQQPPSIYNNFDRFREHTPAYPQRPKGASRLPPIEPSGETDPYKAIPPIDFSNEKLDATTINAFVKMWDRDKKYTGKPYDCEGPSDWRVRPKLEG</sequence>
<evidence type="ECO:0000313" key="2">
    <source>
        <dbReference type="EMBL" id="KAF1937527.1"/>
    </source>
</evidence>
<gene>
    <name evidence="2" type="ORF">EJ02DRAFT_458659</name>
</gene>
<evidence type="ECO:0000256" key="1">
    <source>
        <dbReference type="SAM" id="MobiDB-lite"/>
    </source>
</evidence>
<feature type="compositionally biased region" description="Polar residues" evidence="1">
    <location>
        <begin position="197"/>
        <end position="221"/>
    </location>
</feature>
<dbReference type="EMBL" id="ML976135">
    <property type="protein sequence ID" value="KAF1937527.1"/>
    <property type="molecule type" value="Genomic_DNA"/>
</dbReference>
<feature type="compositionally biased region" description="Basic and acidic residues" evidence="1">
    <location>
        <begin position="320"/>
        <end position="330"/>
    </location>
</feature>
<reference evidence="2" key="1">
    <citation type="journal article" date="2020" name="Stud. Mycol.">
        <title>101 Dothideomycetes genomes: a test case for predicting lifestyles and emergence of pathogens.</title>
        <authorList>
            <person name="Haridas S."/>
            <person name="Albert R."/>
            <person name="Binder M."/>
            <person name="Bloem J."/>
            <person name="Labutti K."/>
            <person name="Salamov A."/>
            <person name="Andreopoulos B."/>
            <person name="Baker S."/>
            <person name="Barry K."/>
            <person name="Bills G."/>
            <person name="Bluhm B."/>
            <person name="Cannon C."/>
            <person name="Castanera R."/>
            <person name="Culley D."/>
            <person name="Daum C."/>
            <person name="Ezra D."/>
            <person name="Gonzalez J."/>
            <person name="Henrissat B."/>
            <person name="Kuo A."/>
            <person name="Liang C."/>
            <person name="Lipzen A."/>
            <person name="Lutzoni F."/>
            <person name="Magnuson J."/>
            <person name="Mondo S."/>
            <person name="Nolan M."/>
            <person name="Ohm R."/>
            <person name="Pangilinan J."/>
            <person name="Park H.-J."/>
            <person name="Ramirez L."/>
            <person name="Alfaro M."/>
            <person name="Sun H."/>
            <person name="Tritt A."/>
            <person name="Yoshinaga Y."/>
            <person name="Zwiers L.-H."/>
            <person name="Turgeon B."/>
            <person name="Goodwin S."/>
            <person name="Spatafora J."/>
            <person name="Crous P."/>
            <person name="Grigoriev I."/>
        </authorList>
    </citation>
    <scope>NUCLEOTIDE SEQUENCE</scope>
    <source>
        <strain evidence="2">CBS 161.51</strain>
    </source>
</reference>